<organism evidence="1 2">
    <name type="scientific">Paracoccus lichenicola</name>
    <dbReference type="NCBI Taxonomy" id="2665644"/>
    <lineage>
        <taxon>Bacteria</taxon>
        <taxon>Pseudomonadati</taxon>
        <taxon>Pseudomonadota</taxon>
        <taxon>Alphaproteobacteria</taxon>
        <taxon>Rhodobacterales</taxon>
        <taxon>Paracoccaceae</taxon>
        <taxon>Paracoccus</taxon>
    </lineage>
</organism>
<dbReference type="AlphaFoldDB" id="A0A6L6HUH8"/>
<dbReference type="Proteomes" id="UP000481417">
    <property type="component" value="Unassembled WGS sequence"/>
</dbReference>
<comment type="caution">
    <text evidence="1">The sequence shown here is derived from an EMBL/GenBank/DDBJ whole genome shotgun (WGS) entry which is preliminary data.</text>
</comment>
<proteinExistence type="predicted"/>
<protein>
    <submittedName>
        <fullName evidence="1">Uncharacterized protein</fullName>
    </submittedName>
</protein>
<keyword evidence="2" id="KW-1185">Reference proteome</keyword>
<sequence length="71" mass="7634">MFAARHSNETVQAELTRNMVEAMLRSFDSLATPEGTVTVEIRDNAMYVANGSGPSEFLGLAALPTALGYIK</sequence>
<evidence type="ECO:0000313" key="1">
    <source>
        <dbReference type="EMBL" id="MTE01705.1"/>
    </source>
</evidence>
<dbReference type="RefSeq" id="WP_154765784.1">
    <property type="nucleotide sequence ID" value="NZ_WMBT01000013.1"/>
</dbReference>
<name>A0A6L6HUH8_9RHOB</name>
<reference evidence="1 2" key="1">
    <citation type="submission" date="2019-11" db="EMBL/GenBank/DDBJ databases">
        <authorList>
            <person name="Lang L."/>
        </authorList>
    </citation>
    <scope>NUCLEOTIDE SEQUENCE [LARGE SCALE GENOMIC DNA]</scope>
    <source>
        <strain evidence="1 2">YIM 132242</strain>
    </source>
</reference>
<evidence type="ECO:0000313" key="2">
    <source>
        <dbReference type="Proteomes" id="UP000481417"/>
    </source>
</evidence>
<gene>
    <name evidence="1" type="ORF">GIY56_15555</name>
</gene>
<accession>A0A6L6HUH8</accession>
<dbReference type="EMBL" id="WMBT01000013">
    <property type="protein sequence ID" value="MTE01705.1"/>
    <property type="molecule type" value="Genomic_DNA"/>
</dbReference>